<accession>A0A4Q8AMZ6</accession>
<feature type="domain" description="PKD" evidence="3">
    <location>
        <begin position="345"/>
        <end position="429"/>
    </location>
</feature>
<evidence type="ECO:0000259" key="3">
    <source>
        <dbReference type="PROSITE" id="PS50093"/>
    </source>
</evidence>
<comment type="caution">
    <text evidence="4">The sequence shown here is derived from an EMBL/GenBank/DDBJ whole genome shotgun (WGS) entry which is preliminary data.</text>
</comment>
<sequence length="643" mass="65360">MRAMRSMLAGAAGASLVIAAFAAGAVQPKMAAVPGEVHFTASGDFDARTETSAVLNQIGAIDPDLHLALGDLSYGVTGQESTWCDFVTTRVGAGFPFELISGNHESNGQNGNINDFSACLPNQVPGAVGTYGREYFVDVPADAPLVRFIAISPGLTFPGGSWSYASGTPHYQWTVNAIDQARSAGIPWVVVGMHMPCLSVGEYACASGVDINNLMMSKRVDLVLNGHEHLYARTKQLATGPNCSGLTPGSYTAGCVVDADSTLVRGAGTVFATVGTGGVALRDVSTTDAEAPYFAATSGANQNPSWGNLEVVANADSLTANFRRATGGTYTDAFTIGAAAANTPPTASFTASCTNRDCTVDASGSTDGDGTITGYAWDFGDSTTGTGNPAARSYAAAGNYTITLTVTDNAGGTNTTTRPVTATDPPGPVALAADTFGRTVASGWGTADSGGAWQLSGATSSFSVADGVGKFRLPTANGTLNAFLNGVSSTATDLSLTIASDKVPAGSGSYVWAYGRRISGGGAYLAKLNLRAGGDVRLSLVRTDSNGNAEVALTSTSTAGGVTYAAGEKLSMRVRVTGTSPSTIQAKVWKTSAAEPAAWQLTATDSTASIQAAGGIGLKSYLSSSVTNVPIVVSFDDLLAVTP</sequence>
<dbReference type="GO" id="GO:0005975">
    <property type="term" value="P:carbohydrate metabolic process"/>
    <property type="evidence" value="ECO:0007669"/>
    <property type="project" value="UniProtKB-ARBA"/>
</dbReference>
<feature type="chain" id="PRO_5020995857" evidence="2">
    <location>
        <begin position="32"/>
        <end position="643"/>
    </location>
</feature>
<dbReference type="EMBL" id="SHLC01000001">
    <property type="protein sequence ID" value="RZU65325.1"/>
    <property type="molecule type" value="Genomic_DNA"/>
</dbReference>
<dbReference type="Proteomes" id="UP000291483">
    <property type="component" value="Unassembled WGS sequence"/>
</dbReference>
<evidence type="ECO:0000256" key="1">
    <source>
        <dbReference type="ARBA" id="ARBA00022729"/>
    </source>
</evidence>
<dbReference type="Pfam" id="PF18911">
    <property type="entry name" value="PKD_4"/>
    <property type="match status" value="1"/>
</dbReference>
<dbReference type="InterPro" id="IPR029052">
    <property type="entry name" value="Metallo-depent_PP-like"/>
</dbReference>
<dbReference type="Gene3D" id="3.60.21.10">
    <property type="match status" value="1"/>
</dbReference>
<dbReference type="Gene3D" id="2.60.40.10">
    <property type="entry name" value="Immunoglobulins"/>
    <property type="match status" value="1"/>
</dbReference>
<gene>
    <name evidence="4" type="ORF">EV379_1656</name>
</gene>
<dbReference type="InterPro" id="IPR013783">
    <property type="entry name" value="Ig-like_fold"/>
</dbReference>
<feature type="signal peptide" evidence="2">
    <location>
        <begin position="1"/>
        <end position="31"/>
    </location>
</feature>
<reference evidence="4 5" key="1">
    <citation type="submission" date="2019-02" db="EMBL/GenBank/DDBJ databases">
        <title>Sequencing the genomes of 1000 actinobacteria strains.</title>
        <authorList>
            <person name="Klenk H.-P."/>
        </authorList>
    </citation>
    <scope>NUCLEOTIDE SEQUENCE [LARGE SCALE GENOMIC DNA]</scope>
    <source>
        <strain evidence="4 5">DSM 18319</strain>
    </source>
</reference>
<protein>
    <submittedName>
        <fullName evidence="4">3',5'-cyclic AMP phosphodiesterase CpdA</fullName>
    </submittedName>
</protein>
<dbReference type="InterPro" id="IPR004843">
    <property type="entry name" value="Calcineurin-like_PHP"/>
</dbReference>
<dbReference type="AlphaFoldDB" id="A0A4Q8AMZ6"/>
<dbReference type="OrthoDB" id="9804511at2"/>
<dbReference type="SMART" id="SM00089">
    <property type="entry name" value="PKD"/>
    <property type="match status" value="1"/>
</dbReference>
<dbReference type="PROSITE" id="PS50093">
    <property type="entry name" value="PKD"/>
    <property type="match status" value="1"/>
</dbReference>
<keyword evidence="5" id="KW-1185">Reference proteome</keyword>
<proteinExistence type="predicted"/>
<dbReference type="InterPro" id="IPR039331">
    <property type="entry name" value="PAPs-like"/>
</dbReference>
<dbReference type="InterPro" id="IPR022409">
    <property type="entry name" value="PKD/Chitinase_dom"/>
</dbReference>
<dbReference type="InterPro" id="IPR035986">
    <property type="entry name" value="PKD_dom_sf"/>
</dbReference>
<dbReference type="Pfam" id="PF00149">
    <property type="entry name" value="Metallophos"/>
    <property type="match status" value="1"/>
</dbReference>
<keyword evidence="1 2" id="KW-0732">Signal</keyword>
<evidence type="ECO:0000256" key="2">
    <source>
        <dbReference type="SAM" id="SignalP"/>
    </source>
</evidence>
<dbReference type="RefSeq" id="WP_130505699.1">
    <property type="nucleotide sequence ID" value="NZ_SHLC01000001.1"/>
</dbReference>
<dbReference type="InterPro" id="IPR000601">
    <property type="entry name" value="PKD_dom"/>
</dbReference>
<dbReference type="SUPFAM" id="SSF56300">
    <property type="entry name" value="Metallo-dependent phosphatases"/>
    <property type="match status" value="1"/>
</dbReference>
<dbReference type="PANTHER" id="PTHR22953:SF153">
    <property type="entry name" value="PURPLE ACID PHOSPHATASE"/>
    <property type="match status" value="1"/>
</dbReference>
<dbReference type="SUPFAM" id="SSF49299">
    <property type="entry name" value="PKD domain"/>
    <property type="match status" value="1"/>
</dbReference>
<evidence type="ECO:0000313" key="4">
    <source>
        <dbReference type="EMBL" id="RZU65325.1"/>
    </source>
</evidence>
<dbReference type="PANTHER" id="PTHR22953">
    <property type="entry name" value="ACID PHOSPHATASE RELATED"/>
    <property type="match status" value="1"/>
</dbReference>
<dbReference type="GO" id="GO:0003993">
    <property type="term" value="F:acid phosphatase activity"/>
    <property type="evidence" value="ECO:0007669"/>
    <property type="project" value="InterPro"/>
</dbReference>
<organism evidence="4 5">
    <name type="scientific">Microterricola gilva</name>
    <dbReference type="NCBI Taxonomy" id="393267"/>
    <lineage>
        <taxon>Bacteria</taxon>
        <taxon>Bacillati</taxon>
        <taxon>Actinomycetota</taxon>
        <taxon>Actinomycetes</taxon>
        <taxon>Micrococcales</taxon>
        <taxon>Microbacteriaceae</taxon>
        <taxon>Microterricola</taxon>
    </lineage>
</organism>
<name>A0A4Q8AMZ6_9MICO</name>
<dbReference type="CDD" id="cd00146">
    <property type="entry name" value="PKD"/>
    <property type="match status" value="1"/>
</dbReference>
<evidence type="ECO:0000313" key="5">
    <source>
        <dbReference type="Proteomes" id="UP000291483"/>
    </source>
</evidence>